<reference evidence="2" key="1">
    <citation type="journal article" date="2019" name="Int. J. Syst. Evol. Microbiol.">
        <title>The Global Catalogue of Microorganisms (GCM) 10K type strain sequencing project: providing services to taxonomists for standard genome sequencing and annotation.</title>
        <authorList>
            <consortium name="The Broad Institute Genomics Platform"/>
            <consortium name="The Broad Institute Genome Sequencing Center for Infectious Disease"/>
            <person name="Wu L."/>
            <person name="Ma J."/>
        </authorList>
    </citation>
    <scope>NUCLEOTIDE SEQUENCE [LARGE SCALE GENOMIC DNA]</scope>
    <source>
        <strain evidence="2">CCUG 60524</strain>
    </source>
</reference>
<proteinExistence type="predicted"/>
<dbReference type="InterPro" id="IPR006439">
    <property type="entry name" value="HAD-SF_hydro_IA"/>
</dbReference>
<comment type="caution">
    <text evidence="1">The sequence shown here is derived from an EMBL/GenBank/DDBJ whole genome shotgun (WGS) entry which is preliminary data.</text>
</comment>
<dbReference type="PANTHER" id="PTHR42896:SF2">
    <property type="entry name" value="CBBY-LIKE PROTEIN"/>
    <property type="match status" value="1"/>
</dbReference>
<organism evidence="1 2">
    <name type="scientific">Tropicimonas aquimaris</name>
    <dbReference type="NCBI Taxonomy" id="914152"/>
    <lineage>
        <taxon>Bacteria</taxon>
        <taxon>Pseudomonadati</taxon>
        <taxon>Pseudomonadota</taxon>
        <taxon>Alphaproteobacteria</taxon>
        <taxon>Rhodobacterales</taxon>
        <taxon>Roseobacteraceae</taxon>
        <taxon>Tropicimonas</taxon>
    </lineage>
</organism>
<dbReference type="Gene3D" id="3.40.50.1000">
    <property type="entry name" value="HAD superfamily/HAD-like"/>
    <property type="match status" value="1"/>
</dbReference>
<gene>
    <name evidence="1" type="ORF">ACFQ2S_23645</name>
</gene>
<dbReference type="InterPro" id="IPR023198">
    <property type="entry name" value="PGP-like_dom2"/>
</dbReference>
<dbReference type="SFLD" id="SFLDS00003">
    <property type="entry name" value="Haloacid_Dehalogenase"/>
    <property type="match status" value="1"/>
</dbReference>
<accession>A0ABW3IWS0</accession>
<keyword evidence="2" id="KW-1185">Reference proteome</keyword>
<dbReference type="NCBIfam" id="TIGR01509">
    <property type="entry name" value="HAD-SF-IA-v3"/>
    <property type="match status" value="1"/>
</dbReference>
<name>A0ABW3IWS0_9RHOB</name>
<dbReference type="Proteomes" id="UP001597108">
    <property type="component" value="Unassembled WGS sequence"/>
</dbReference>
<dbReference type="SFLD" id="SFLDF00035">
    <property type="entry name" value="phosphoglycolate_phosphatase"/>
    <property type="match status" value="1"/>
</dbReference>
<dbReference type="PANTHER" id="PTHR42896">
    <property type="entry name" value="XYLULOSE-1,5-BISPHOSPHATE (XUBP) PHOSPHATASE"/>
    <property type="match status" value="1"/>
</dbReference>
<evidence type="ECO:0000313" key="1">
    <source>
        <dbReference type="EMBL" id="MFD0982632.1"/>
    </source>
</evidence>
<dbReference type="PRINTS" id="PR00413">
    <property type="entry name" value="HADHALOGNASE"/>
</dbReference>
<keyword evidence="1" id="KW-0378">Hydrolase</keyword>
<dbReference type="Gene3D" id="1.10.150.240">
    <property type="entry name" value="Putative phosphatase, domain 2"/>
    <property type="match status" value="1"/>
</dbReference>
<dbReference type="InterPro" id="IPR044999">
    <property type="entry name" value="CbbY-like"/>
</dbReference>
<dbReference type="InterPro" id="IPR023214">
    <property type="entry name" value="HAD_sf"/>
</dbReference>
<dbReference type="RefSeq" id="WP_386078877.1">
    <property type="nucleotide sequence ID" value="NZ_JBHTJT010000060.1"/>
</dbReference>
<dbReference type="Pfam" id="PF00702">
    <property type="entry name" value="Hydrolase"/>
    <property type="match status" value="1"/>
</dbReference>
<dbReference type="EMBL" id="JBHTJT010000060">
    <property type="protein sequence ID" value="MFD0982632.1"/>
    <property type="molecule type" value="Genomic_DNA"/>
</dbReference>
<evidence type="ECO:0000313" key="2">
    <source>
        <dbReference type="Proteomes" id="UP001597108"/>
    </source>
</evidence>
<dbReference type="SUPFAM" id="SSF56784">
    <property type="entry name" value="HAD-like"/>
    <property type="match status" value="1"/>
</dbReference>
<sequence length="238" mass="25882">MSLKALIFDVDGTLAETEEAHRQAFNDSFACAGLGWHWSREEYGLLLRTTGGKERIRRYCVESGSEFLGDHVISSLHRHKTARYAEIIADGGLSLRPGVRELVAQARQAGMSLAVATTTNRPNVDALCVACWGCLASDMFDVIAAGDEVAAKKPAPDVYQLALKRLGLKPCDALAFEDSRNGLLSAREAGLRTVVTSSAYTRDEAFAEADWLLPDLRPETLPLELRMTLAPAARHPAA</sequence>
<dbReference type="InterPro" id="IPR036412">
    <property type="entry name" value="HAD-like_sf"/>
</dbReference>
<dbReference type="GO" id="GO:0016787">
    <property type="term" value="F:hydrolase activity"/>
    <property type="evidence" value="ECO:0007669"/>
    <property type="project" value="UniProtKB-KW"/>
</dbReference>
<protein>
    <submittedName>
        <fullName evidence="1">HAD-IA family hydrolase</fullName>
    </submittedName>
</protein>
<dbReference type="SFLD" id="SFLDG01135">
    <property type="entry name" value="C1.5.6:_HAD__Beta-PGM__Phospha"/>
    <property type="match status" value="1"/>
</dbReference>
<dbReference type="SFLD" id="SFLDG01129">
    <property type="entry name" value="C1.5:_HAD__Beta-PGM__Phosphata"/>
    <property type="match status" value="1"/>
</dbReference>